<dbReference type="RefSeq" id="WP_013387961.1">
    <property type="nucleotide sequence ID" value="NC_014632.1"/>
</dbReference>
<dbReference type="Pfam" id="PF02620">
    <property type="entry name" value="YceD"/>
    <property type="match status" value="1"/>
</dbReference>
<keyword evidence="2" id="KW-1185">Reference proteome</keyword>
<dbReference type="eggNOG" id="COG1399">
    <property type="taxonomic scope" value="Bacteria"/>
</dbReference>
<evidence type="ECO:0000313" key="1">
    <source>
        <dbReference type="EMBL" id="ADO83294.1"/>
    </source>
</evidence>
<name>E3H863_ILYPC</name>
<evidence type="ECO:0000313" key="2">
    <source>
        <dbReference type="Proteomes" id="UP000006875"/>
    </source>
</evidence>
<accession>E3H863</accession>
<protein>
    <recommendedName>
        <fullName evidence="3">DUF177 domain-containing protein</fullName>
    </recommendedName>
</protein>
<dbReference type="InterPro" id="IPR003772">
    <property type="entry name" value="YceD"/>
</dbReference>
<evidence type="ECO:0008006" key="3">
    <source>
        <dbReference type="Google" id="ProtNLM"/>
    </source>
</evidence>
<organism evidence="1 2">
    <name type="scientific">Ilyobacter polytropus (strain ATCC 51220 / DSM 2926 / LMG 16218 / CuHBu1)</name>
    <dbReference type="NCBI Taxonomy" id="572544"/>
    <lineage>
        <taxon>Bacteria</taxon>
        <taxon>Fusobacteriati</taxon>
        <taxon>Fusobacteriota</taxon>
        <taxon>Fusobacteriia</taxon>
        <taxon>Fusobacteriales</taxon>
        <taxon>Fusobacteriaceae</taxon>
        <taxon>Ilyobacter</taxon>
    </lineage>
</organism>
<dbReference type="KEGG" id="ipo:Ilyop_1514"/>
<gene>
    <name evidence="1" type="ordered locus">Ilyop_1514</name>
</gene>
<proteinExistence type="predicted"/>
<dbReference type="AlphaFoldDB" id="E3H863"/>
<reference evidence="1 2" key="1">
    <citation type="journal article" date="2010" name="Stand. Genomic Sci.">
        <title>Complete genome sequence of Ilyobacter polytropus type strain (CuHbu1).</title>
        <authorList>
            <person name="Sikorski J."/>
            <person name="Chertkov O."/>
            <person name="Lapidus A."/>
            <person name="Nolan M."/>
            <person name="Lucas S."/>
            <person name="Del Rio T.G."/>
            <person name="Tice H."/>
            <person name="Cheng J.F."/>
            <person name="Tapia R."/>
            <person name="Han C."/>
            <person name="Goodwin L."/>
            <person name="Pitluck S."/>
            <person name="Liolios K."/>
            <person name="Ivanova N."/>
            <person name="Mavromatis K."/>
            <person name="Mikhailova N."/>
            <person name="Pati A."/>
            <person name="Chen A."/>
            <person name="Palaniappan K."/>
            <person name="Land M."/>
            <person name="Hauser L."/>
            <person name="Chang Y.J."/>
            <person name="Jeffries C.D."/>
            <person name="Brambilla E."/>
            <person name="Yasawong M."/>
            <person name="Rohde M."/>
            <person name="Pukall R."/>
            <person name="Spring S."/>
            <person name="Goker M."/>
            <person name="Woyke T."/>
            <person name="Bristow J."/>
            <person name="Eisen J.A."/>
            <person name="Markowitz V."/>
            <person name="Hugenholtz P."/>
            <person name="Kyrpides N.C."/>
            <person name="Klenk H.P."/>
        </authorList>
    </citation>
    <scope>NUCLEOTIDE SEQUENCE [LARGE SCALE GENOMIC DNA]</scope>
    <source>
        <strain evidence="2">ATCC 51220 / DSM 2926 / LMG 16218 / CuHBu1</strain>
    </source>
</reference>
<sequence length="162" mass="18513">MIIKIDEIRASQNQRVDFDFTISKIEGLTLAAPTEIRGYAKVENEGFFVCGEYRSKLKTPCVRCLKDISLDVSGEFQGYFVESKSFKKYLNSLEAECKIDEVELGEAVDGEIDVARLVREHIILEMSPYPVCEPECDGLEEMEKYKDDGVDLRWKELLGLKN</sequence>
<dbReference type="Proteomes" id="UP000006875">
    <property type="component" value="Chromosome"/>
</dbReference>
<dbReference type="EMBL" id="CP002281">
    <property type="protein sequence ID" value="ADO83294.1"/>
    <property type="molecule type" value="Genomic_DNA"/>
</dbReference>
<dbReference type="STRING" id="572544.Ilyop_1514"/>
<dbReference type="HOGENOM" id="CLU_1616625_0_0_0"/>